<keyword evidence="1" id="KW-0812">Transmembrane</keyword>
<keyword evidence="1" id="KW-0472">Membrane</keyword>
<evidence type="ECO:0008006" key="5">
    <source>
        <dbReference type="Google" id="ProtNLM"/>
    </source>
</evidence>
<feature type="signal peptide" evidence="2">
    <location>
        <begin position="1"/>
        <end position="26"/>
    </location>
</feature>
<evidence type="ECO:0000256" key="1">
    <source>
        <dbReference type="SAM" id="Phobius"/>
    </source>
</evidence>
<dbReference type="RefSeq" id="WP_192624064.1">
    <property type="nucleotide sequence ID" value="NZ_JADBGG010000020.1"/>
</dbReference>
<organism evidence="3 4">
    <name type="scientific">Desulfomicrobium macestii</name>
    <dbReference type="NCBI Taxonomy" id="90731"/>
    <lineage>
        <taxon>Bacteria</taxon>
        <taxon>Pseudomonadati</taxon>
        <taxon>Thermodesulfobacteriota</taxon>
        <taxon>Desulfovibrionia</taxon>
        <taxon>Desulfovibrionales</taxon>
        <taxon>Desulfomicrobiaceae</taxon>
        <taxon>Desulfomicrobium</taxon>
    </lineage>
</organism>
<keyword evidence="2" id="KW-0732">Signal</keyword>
<evidence type="ECO:0000256" key="2">
    <source>
        <dbReference type="SAM" id="SignalP"/>
    </source>
</evidence>
<evidence type="ECO:0000313" key="4">
    <source>
        <dbReference type="Proteomes" id="UP000639010"/>
    </source>
</evidence>
<accession>A0ABR9H5K2</accession>
<dbReference type="Proteomes" id="UP000639010">
    <property type="component" value="Unassembled WGS sequence"/>
</dbReference>
<keyword evidence="4" id="KW-1185">Reference proteome</keyword>
<protein>
    <recommendedName>
        <fullName evidence="5">PEP-CTERM protein-sorting domain-containing protein</fullName>
    </recommendedName>
</protein>
<sequence>MSRIRYIKMLAAVAVFALLVPALASANVSTTFVGFQAEIHTNGEQFAIRNISDTATITEVQLTLGTGALFASDSFSVAGLTVTHFADESLYPSWENAFTTGLTSVGYNSAVLSSDMKTATFSFTNFIASETDFESGESWGVTFGLTDIDGDSVGGADMNYAKIAVTYANPDGILTYLYGTFNGNKQSFPAEVGELRAVPIPGAALLLGPALLGLVALRRRELV</sequence>
<evidence type="ECO:0000313" key="3">
    <source>
        <dbReference type="EMBL" id="MBE1425970.1"/>
    </source>
</evidence>
<gene>
    <name evidence="3" type="ORF">H4684_002629</name>
</gene>
<comment type="caution">
    <text evidence="3">The sequence shown here is derived from an EMBL/GenBank/DDBJ whole genome shotgun (WGS) entry which is preliminary data.</text>
</comment>
<name>A0ABR9H5K2_9BACT</name>
<feature type="chain" id="PRO_5045282707" description="PEP-CTERM protein-sorting domain-containing protein" evidence="2">
    <location>
        <begin position="27"/>
        <end position="223"/>
    </location>
</feature>
<feature type="transmembrane region" description="Helical" evidence="1">
    <location>
        <begin position="198"/>
        <end position="217"/>
    </location>
</feature>
<dbReference type="EMBL" id="JADBGG010000020">
    <property type="protein sequence ID" value="MBE1425970.1"/>
    <property type="molecule type" value="Genomic_DNA"/>
</dbReference>
<keyword evidence="1" id="KW-1133">Transmembrane helix</keyword>
<reference evidence="3 4" key="1">
    <citation type="submission" date="2020-10" db="EMBL/GenBank/DDBJ databases">
        <title>Genomic Encyclopedia of Type Strains, Phase IV (KMG-IV): sequencing the most valuable type-strain genomes for metagenomic binning, comparative biology and taxonomic classification.</title>
        <authorList>
            <person name="Goeker M."/>
        </authorList>
    </citation>
    <scope>NUCLEOTIDE SEQUENCE [LARGE SCALE GENOMIC DNA]</scope>
    <source>
        <strain evidence="3 4">DSM 4194</strain>
    </source>
</reference>
<proteinExistence type="predicted"/>